<evidence type="ECO:0000256" key="13">
    <source>
        <dbReference type="ARBA" id="ARBA00023157"/>
    </source>
</evidence>
<dbReference type="FunFam" id="1.10.510.10:FF:000177">
    <property type="entry name" value="Mast/stem cell growth factor receptor"/>
    <property type="match status" value="1"/>
</dbReference>
<keyword evidence="3" id="KW-0597">Phosphoprotein</keyword>
<feature type="domain" description="Ig-like" evidence="29">
    <location>
        <begin position="101"/>
        <end position="174"/>
    </location>
</feature>
<dbReference type="GeneID" id="100555979"/>
<dbReference type="RefSeq" id="XP_008103042.1">
    <property type="nucleotide sequence ID" value="XM_008104835.3"/>
</dbReference>
<evidence type="ECO:0000256" key="22">
    <source>
        <dbReference type="PIRSR" id="PIRSR500947-51"/>
    </source>
</evidence>
<dbReference type="GO" id="GO:0021879">
    <property type="term" value="P:forebrain neuron differentiation"/>
    <property type="evidence" value="ECO:0007669"/>
    <property type="project" value="Ensembl"/>
</dbReference>
<dbReference type="SMART" id="SM00219">
    <property type="entry name" value="TyrKc"/>
    <property type="match status" value="1"/>
</dbReference>
<dbReference type="PIRSF" id="PIRSF000615">
    <property type="entry name" value="TyrPK_CSF1-R"/>
    <property type="match status" value="1"/>
</dbReference>
<dbReference type="GO" id="GO:0002931">
    <property type="term" value="P:response to ischemia"/>
    <property type="evidence" value="ECO:0007669"/>
    <property type="project" value="Ensembl"/>
</dbReference>
<dbReference type="GO" id="GO:0070374">
    <property type="term" value="P:positive regulation of ERK1 and ERK2 cascade"/>
    <property type="evidence" value="ECO:0007669"/>
    <property type="project" value="Ensembl"/>
</dbReference>
<keyword evidence="27" id="KW-0732">Signal</keyword>
<dbReference type="InterPro" id="IPR050122">
    <property type="entry name" value="RTK"/>
</dbReference>
<evidence type="ECO:0000256" key="14">
    <source>
        <dbReference type="ARBA" id="ARBA00023170"/>
    </source>
</evidence>
<dbReference type="GO" id="GO:0032722">
    <property type="term" value="P:positive regulation of chemokine production"/>
    <property type="evidence" value="ECO:0007669"/>
    <property type="project" value="Ensembl"/>
</dbReference>
<dbReference type="GO" id="GO:0007169">
    <property type="term" value="P:cell surface receptor protein tyrosine kinase signaling pathway"/>
    <property type="evidence" value="ECO:0000318"/>
    <property type="project" value="GO_Central"/>
</dbReference>
<feature type="disulfide bond" evidence="23">
    <location>
        <begin position="413"/>
        <end position="480"/>
    </location>
</feature>
<dbReference type="OrthoDB" id="6077854at2759"/>
<dbReference type="InterPro" id="IPR007110">
    <property type="entry name" value="Ig-like_dom"/>
</dbReference>
<dbReference type="GO" id="GO:0030316">
    <property type="term" value="P:osteoclast differentiation"/>
    <property type="evidence" value="ECO:0000318"/>
    <property type="project" value="GO_Central"/>
</dbReference>
<dbReference type="InterPro" id="IPR020635">
    <property type="entry name" value="Tyr_kinase_cat_dom"/>
</dbReference>
<dbReference type="GO" id="GO:0009986">
    <property type="term" value="C:cell surface"/>
    <property type="evidence" value="ECO:0007669"/>
    <property type="project" value="Ensembl"/>
</dbReference>
<keyword evidence="6" id="KW-0677">Repeat</keyword>
<dbReference type="Bgee" id="ENSACAG00000015531">
    <property type="expression patterns" value="Expressed in adrenal gland and 8 other cell types or tissues"/>
</dbReference>
<proteinExistence type="inferred from homology"/>
<dbReference type="GO" id="GO:0043408">
    <property type="term" value="P:regulation of MAPK cascade"/>
    <property type="evidence" value="ECO:0000318"/>
    <property type="project" value="GO_Central"/>
</dbReference>
<dbReference type="InterPro" id="IPR000719">
    <property type="entry name" value="Prot_kinase_dom"/>
</dbReference>
<feature type="binding site" evidence="20">
    <location>
        <position position="779"/>
    </location>
    <ligand>
        <name>Mg(2+)</name>
        <dbReference type="ChEBI" id="CHEBI:18420"/>
    </ligand>
</feature>
<reference evidence="30" key="2">
    <citation type="submission" date="2025-08" db="UniProtKB">
        <authorList>
            <consortium name="Ensembl"/>
        </authorList>
    </citation>
    <scope>IDENTIFICATION</scope>
</reference>
<dbReference type="EC" id="2.7.10.1" evidence="2"/>
<keyword evidence="14 25" id="KW-0675">Receptor</keyword>
<evidence type="ECO:0000256" key="19">
    <source>
        <dbReference type="PIRSR" id="PIRSR000615-2"/>
    </source>
</evidence>
<feature type="disulfide bond" evidence="23">
    <location>
        <begin position="41"/>
        <end position="81"/>
    </location>
</feature>
<dbReference type="FunFam" id="2.60.40.10:FF:001169">
    <property type="entry name" value="Macrophage colony-stimulating factor 1 receptor"/>
    <property type="match status" value="1"/>
</dbReference>
<dbReference type="GO" id="GO:0019838">
    <property type="term" value="F:growth factor binding"/>
    <property type="evidence" value="ECO:0000318"/>
    <property type="project" value="GO_Central"/>
</dbReference>
<keyword evidence="13 23" id="KW-1015">Disulfide bond</keyword>
<evidence type="ECO:0000259" key="28">
    <source>
        <dbReference type="PROSITE" id="PS50011"/>
    </source>
</evidence>
<evidence type="ECO:0000256" key="12">
    <source>
        <dbReference type="ARBA" id="ARBA00023137"/>
    </source>
</evidence>
<dbReference type="GO" id="GO:0005886">
    <property type="term" value="C:plasma membrane"/>
    <property type="evidence" value="ECO:0000318"/>
    <property type="project" value="GO_Central"/>
</dbReference>
<dbReference type="InterPro" id="IPR011009">
    <property type="entry name" value="Kinase-like_dom_sf"/>
</dbReference>
<gene>
    <name evidence="30" type="primary">CSF1R</name>
</gene>
<dbReference type="InterPro" id="IPR001245">
    <property type="entry name" value="Ser-Thr/Tyr_kinase_cat_dom"/>
</dbReference>
<evidence type="ECO:0000256" key="7">
    <source>
        <dbReference type="ARBA" id="ARBA00022741"/>
    </source>
</evidence>
<feature type="disulfide bond" evidence="23">
    <location>
        <begin position="218"/>
        <end position="275"/>
    </location>
</feature>
<dbReference type="GO" id="GO:0021772">
    <property type="term" value="P:olfactory bulb development"/>
    <property type="evidence" value="ECO:0007669"/>
    <property type="project" value="Ensembl"/>
</dbReference>
<dbReference type="Ensembl" id="ENSACAT00000015689.4">
    <property type="protein sequence ID" value="ENSACAP00000015376.3"/>
    <property type="gene ID" value="ENSACAG00000015531.4"/>
</dbReference>
<dbReference type="GO" id="GO:0032956">
    <property type="term" value="P:regulation of actin cytoskeleton organization"/>
    <property type="evidence" value="ECO:0007669"/>
    <property type="project" value="Ensembl"/>
</dbReference>
<name>G1KRD5_ANOCA</name>
<dbReference type="GO" id="GO:0007411">
    <property type="term" value="P:axon guidance"/>
    <property type="evidence" value="ECO:0007669"/>
    <property type="project" value="Ensembl"/>
</dbReference>
<dbReference type="CTD" id="1436"/>
<evidence type="ECO:0000256" key="16">
    <source>
        <dbReference type="ARBA" id="ARBA00023319"/>
    </source>
</evidence>
<keyword evidence="11 26" id="KW-0472">Membrane</keyword>
<dbReference type="Gene3D" id="1.10.510.10">
    <property type="entry name" value="Transferase(Phosphotransferase) domain 1"/>
    <property type="match status" value="1"/>
</dbReference>
<feature type="binding site" evidence="19">
    <location>
        <position position="778"/>
    </location>
    <ligand>
        <name>ATP</name>
        <dbReference type="ChEBI" id="CHEBI:30616"/>
    </ligand>
</feature>
<keyword evidence="7 19" id="KW-0547">Nucleotide-binding</keyword>
<dbReference type="GO" id="GO:0005011">
    <property type="term" value="F:macrophage colony-stimulating factor receptor activity"/>
    <property type="evidence" value="ECO:0000318"/>
    <property type="project" value="GO_Central"/>
</dbReference>
<dbReference type="Proteomes" id="UP000001646">
    <property type="component" value="Chromosome 2"/>
</dbReference>
<dbReference type="InterPro" id="IPR001824">
    <property type="entry name" value="Tyr_kinase_rcpt_3_CS"/>
</dbReference>
<evidence type="ECO:0000313" key="30">
    <source>
        <dbReference type="Ensembl" id="ENSACAP00000015376.3"/>
    </source>
</evidence>
<dbReference type="GO" id="GO:0019955">
    <property type="term" value="F:cytokine binding"/>
    <property type="evidence" value="ECO:0007669"/>
    <property type="project" value="Ensembl"/>
</dbReference>
<keyword evidence="4" id="KW-0808">Transferase</keyword>
<evidence type="ECO:0000256" key="9">
    <source>
        <dbReference type="ARBA" id="ARBA00022840"/>
    </source>
</evidence>
<evidence type="ECO:0000256" key="2">
    <source>
        <dbReference type="ARBA" id="ARBA00011902"/>
    </source>
</evidence>
<dbReference type="GO" id="GO:0030335">
    <property type="term" value="P:positive regulation of cell migration"/>
    <property type="evidence" value="ECO:0000318"/>
    <property type="project" value="GO_Central"/>
</dbReference>
<evidence type="ECO:0000256" key="24">
    <source>
        <dbReference type="PROSITE-ProRule" id="PRU10141"/>
    </source>
</evidence>
<evidence type="ECO:0000256" key="8">
    <source>
        <dbReference type="ARBA" id="ARBA00022777"/>
    </source>
</evidence>
<dbReference type="GO" id="GO:0120041">
    <property type="term" value="P:positive regulation of macrophage proliferation"/>
    <property type="evidence" value="ECO:0007669"/>
    <property type="project" value="Ensembl"/>
</dbReference>
<dbReference type="GO" id="GO:0051897">
    <property type="term" value="P:positive regulation of phosphatidylinositol 3-kinase/protein kinase B signal transduction"/>
    <property type="evidence" value="ECO:0007669"/>
    <property type="project" value="Ensembl"/>
</dbReference>
<dbReference type="GO" id="GO:0010759">
    <property type="term" value="P:positive regulation of macrophage chemotaxis"/>
    <property type="evidence" value="ECO:0007669"/>
    <property type="project" value="Ensembl"/>
</dbReference>
<evidence type="ECO:0000256" key="3">
    <source>
        <dbReference type="ARBA" id="ARBA00022553"/>
    </source>
</evidence>
<keyword evidence="15" id="KW-0325">Glycoprotein</keyword>
<evidence type="ECO:0000256" key="6">
    <source>
        <dbReference type="ARBA" id="ARBA00022737"/>
    </source>
</evidence>
<feature type="binding site" evidence="19">
    <location>
        <begin position="584"/>
        <end position="591"/>
    </location>
    <ligand>
        <name>ATP</name>
        <dbReference type="ChEBI" id="CHEBI:30616"/>
    </ligand>
</feature>
<comment type="subcellular location">
    <subcellularLocation>
        <location evidence="1 25">Membrane</location>
        <topology evidence="1 25">Single-pass type I membrane protein</topology>
    </subcellularLocation>
</comment>
<dbReference type="FunFam" id="2.60.40.10:FF:004505">
    <property type="match status" value="1"/>
</dbReference>
<dbReference type="InterPro" id="IPR030658">
    <property type="entry name" value="CSF-1_receptor"/>
</dbReference>
<dbReference type="InterPro" id="IPR008266">
    <property type="entry name" value="Tyr_kinase_AS"/>
</dbReference>
<dbReference type="GO" id="GO:0046872">
    <property type="term" value="F:metal ion binding"/>
    <property type="evidence" value="ECO:0007669"/>
    <property type="project" value="UniProtKB-KW"/>
</dbReference>
<feature type="chain" id="PRO_5003413487" description="receptor protein-tyrosine kinase" evidence="27">
    <location>
        <begin position="19"/>
        <end position="960"/>
    </location>
</feature>
<feature type="binding site" evidence="20">
    <location>
        <position position="556"/>
    </location>
    <ligand>
        <name>Mg(2+)</name>
        <dbReference type="ChEBI" id="CHEBI:18420"/>
    </ligand>
</feature>
<dbReference type="Gene3D" id="2.60.40.10">
    <property type="entry name" value="Immunoglobulins"/>
    <property type="match status" value="5"/>
</dbReference>
<keyword evidence="31" id="KW-1185">Reference proteome</keyword>
<evidence type="ECO:0000256" key="18">
    <source>
        <dbReference type="PIRSR" id="PIRSR000615-1"/>
    </source>
</evidence>
<dbReference type="SMART" id="SM00409">
    <property type="entry name" value="IG"/>
    <property type="match status" value="4"/>
</dbReference>
<feature type="transmembrane region" description="Helical" evidence="26">
    <location>
        <begin position="514"/>
        <end position="533"/>
    </location>
</feature>
<feature type="domain" description="Ig-like" evidence="29">
    <location>
        <begin position="20"/>
        <end position="93"/>
    </location>
</feature>
<feature type="binding site" evidence="20">
    <location>
        <position position="792"/>
    </location>
    <ligand>
        <name>Mg(2+)</name>
        <dbReference type="ChEBI" id="CHEBI:18420"/>
    </ligand>
</feature>
<keyword evidence="20" id="KW-0479">Metal-binding</keyword>
<dbReference type="PANTHER" id="PTHR24416">
    <property type="entry name" value="TYROSINE-PROTEIN KINASE RECEPTOR"/>
    <property type="match status" value="1"/>
</dbReference>
<dbReference type="InterPro" id="IPR013783">
    <property type="entry name" value="Ig-like_fold"/>
</dbReference>
<dbReference type="GO" id="GO:0016477">
    <property type="term" value="P:cell migration"/>
    <property type="evidence" value="ECO:0000318"/>
    <property type="project" value="GO_Central"/>
</dbReference>
<dbReference type="SMART" id="SM00408">
    <property type="entry name" value="IGc2"/>
    <property type="match status" value="3"/>
</dbReference>
<evidence type="ECO:0000256" key="26">
    <source>
        <dbReference type="SAM" id="Phobius"/>
    </source>
</evidence>
<dbReference type="GO" id="GO:0005524">
    <property type="term" value="F:ATP binding"/>
    <property type="evidence" value="ECO:0007669"/>
    <property type="project" value="UniProtKB-UniRule"/>
</dbReference>
<dbReference type="Gene3D" id="3.30.200.20">
    <property type="entry name" value="Phosphorylase Kinase, domain 1"/>
    <property type="match status" value="1"/>
</dbReference>
<evidence type="ECO:0000313" key="31">
    <source>
        <dbReference type="Proteomes" id="UP000001646"/>
    </source>
</evidence>
<dbReference type="GO" id="GO:0044794">
    <property type="term" value="P:host-mediated activation of viral process"/>
    <property type="evidence" value="ECO:0007669"/>
    <property type="project" value="Ensembl"/>
</dbReference>
<dbReference type="InterPro" id="IPR017441">
    <property type="entry name" value="Protein_kinase_ATP_BS"/>
</dbReference>
<dbReference type="InterPro" id="IPR036179">
    <property type="entry name" value="Ig-like_dom_sf"/>
</dbReference>
<accession>G1KRD5</accession>
<dbReference type="GO" id="GO:0008285">
    <property type="term" value="P:negative regulation of cell population proliferation"/>
    <property type="evidence" value="ECO:0007669"/>
    <property type="project" value="Ensembl"/>
</dbReference>
<evidence type="ECO:0000256" key="15">
    <source>
        <dbReference type="ARBA" id="ARBA00023180"/>
    </source>
</evidence>
<keyword evidence="16 25" id="KW-0393">Immunoglobulin domain</keyword>
<dbReference type="PANTHER" id="PTHR24416:SF47">
    <property type="entry name" value="MACROPHAGE COLONY-STIMULATING FACTOR 1 RECEPTOR"/>
    <property type="match status" value="1"/>
</dbReference>
<evidence type="ECO:0000259" key="29">
    <source>
        <dbReference type="PROSITE" id="PS50835"/>
    </source>
</evidence>
<keyword evidence="5 25" id="KW-0812">Transmembrane</keyword>
<dbReference type="GO" id="GO:0061518">
    <property type="term" value="P:microglial cell proliferation"/>
    <property type="evidence" value="ECO:0007669"/>
    <property type="project" value="Ensembl"/>
</dbReference>
<evidence type="ECO:0000256" key="1">
    <source>
        <dbReference type="ARBA" id="ARBA00004479"/>
    </source>
</evidence>
<comment type="catalytic activity">
    <reaction evidence="17">
        <text>L-tyrosyl-[protein] + ATP = O-phospho-L-tyrosyl-[protein] + ADP + H(+)</text>
        <dbReference type="Rhea" id="RHEA:10596"/>
        <dbReference type="Rhea" id="RHEA-COMP:10136"/>
        <dbReference type="Rhea" id="RHEA-COMP:20101"/>
        <dbReference type="ChEBI" id="CHEBI:15378"/>
        <dbReference type="ChEBI" id="CHEBI:30616"/>
        <dbReference type="ChEBI" id="CHEBI:46858"/>
        <dbReference type="ChEBI" id="CHEBI:61978"/>
        <dbReference type="ChEBI" id="CHEBI:456216"/>
        <dbReference type="EC" id="2.7.10.1"/>
    </reaction>
</comment>
<feature type="binding site" evidence="22">
    <location>
        <begin position="583"/>
        <end position="591"/>
    </location>
    <ligand>
        <name>ATP</name>
        <dbReference type="ChEBI" id="CHEBI:30616"/>
    </ligand>
</feature>
<comment type="similarity">
    <text evidence="25">Belongs to the protein kinase superfamily. Tyr protein kinase family. CSF-1/PDGF receptor subfamily.</text>
</comment>
<dbReference type="GO" id="GO:0031529">
    <property type="term" value="P:ruffle organization"/>
    <property type="evidence" value="ECO:0007669"/>
    <property type="project" value="Ensembl"/>
</dbReference>
<evidence type="ECO:0000256" key="21">
    <source>
        <dbReference type="PIRSR" id="PIRSR000615-4"/>
    </source>
</evidence>
<evidence type="ECO:0000256" key="11">
    <source>
        <dbReference type="ARBA" id="ARBA00023136"/>
    </source>
</evidence>
<dbReference type="PROSITE" id="PS00240">
    <property type="entry name" value="RECEPTOR_TYR_KIN_III"/>
    <property type="match status" value="1"/>
</dbReference>
<dbReference type="PROSITE" id="PS00109">
    <property type="entry name" value="PROTEIN_KINASE_TYR"/>
    <property type="match status" value="1"/>
</dbReference>
<feature type="binding site" evidence="19 24">
    <location>
        <position position="611"/>
    </location>
    <ligand>
        <name>ATP</name>
        <dbReference type="ChEBI" id="CHEBI:30616"/>
    </ligand>
</feature>
<evidence type="ECO:0000256" key="4">
    <source>
        <dbReference type="ARBA" id="ARBA00022679"/>
    </source>
</evidence>
<dbReference type="HOGENOM" id="CLU_000288_49_0_1"/>
<evidence type="ECO:0000256" key="5">
    <source>
        <dbReference type="ARBA" id="ARBA00022692"/>
    </source>
</evidence>
<dbReference type="GO" id="GO:0008284">
    <property type="term" value="P:positive regulation of cell population proliferation"/>
    <property type="evidence" value="ECO:0000318"/>
    <property type="project" value="GO_Central"/>
</dbReference>
<evidence type="ECO:0000256" key="20">
    <source>
        <dbReference type="PIRSR" id="PIRSR000615-3"/>
    </source>
</evidence>
<dbReference type="GO" id="GO:0019903">
    <property type="term" value="F:protein phosphatase binding"/>
    <property type="evidence" value="ECO:0007669"/>
    <property type="project" value="Ensembl"/>
</dbReference>
<evidence type="ECO:0000256" key="17">
    <source>
        <dbReference type="ARBA" id="ARBA00051243"/>
    </source>
</evidence>
<dbReference type="Pfam" id="PF13927">
    <property type="entry name" value="Ig_3"/>
    <property type="match status" value="1"/>
</dbReference>
<evidence type="ECO:0000256" key="25">
    <source>
        <dbReference type="RuleBase" id="RU000311"/>
    </source>
</evidence>
<dbReference type="GO" id="GO:0008360">
    <property type="term" value="P:regulation of cell shape"/>
    <property type="evidence" value="ECO:0007669"/>
    <property type="project" value="Ensembl"/>
</dbReference>
<dbReference type="eggNOG" id="KOG0200">
    <property type="taxonomic scope" value="Eukaryota"/>
</dbReference>
<dbReference type="AlphaFoldDB" id="G1KRD5"/>
<reference evidence="30 31" key="1">
    <citation type="submission" date="2009-12" db="EMBL/GenBank/DDBJ databases">
        <title>The Genome Sequence of Anolis carolinensis (Green Anole Lizard).</title>
        <authorList>
            <consortium name="The Genome Sequencing Platform"/>
            <person name="Di Palma F."/>
            <person name="Alfoldi J."/>
            <person name="Heiman D."/>
            <person name="Young S."/>
            <person name="Grabherr M."/>
            <person name="Johnson J."/>
            <person name="Lander E.S."/>
            <person name="Lindblad-Toh K."/>
        </authorList>
    </citation>
    <scope>NUCLEOTIDE SEQUENCE [LARGE SCALE GENOMIC DNA]</scope>
    <source>
        <strain evidence="30 31">JBL SC #1</strain>
    </source>
</reference>
<dbReference type="PROSITE" id="PS50835">
    <property type="entry name" value="IG_LIKE"/>
    <property type="match status" value="3"/>
</dbReference>
<dbReference type="GO" id="GO:0043235">
    <property type="term" value="C:receptor complex"/>
    <property type="evidence" value="ECO:0000318"/>
    <property type="project" value="GO_Central"/>
</dbReference>
<dbReference type="InParanoid" id="G1KRD5"/>
<dbReference type="GO" id="GO:0043066">
    <property type="term" value="P:negative regulation of apoptotic process"/>
    <property type="evidence" value="ECO:0007669"/>
    <property type="project" value="Ensembl"/>
</dbReference>
<dbReference type="PIRSF" id="PIRSF500947">
    <property type="entry name" value="CSF-1_receptor"/>
    <property type="match status" value="1"/>
</dbReference>
<evidence type="ECO:0000256" key="23">
    <source>
        <dbReference type="PIRSR" id="PIRSR500947-52"/>
    </source>
</evidence>
<dbReference type="InterPro" id="IPR003599">
    <property type="entry name" value="Ig_sub"/>
</dbReference>
<feature type="domain" description="Protein kinase" evidence="28">
    <location>
        <begin position="577"/>
        <end position="906"/>
    </location>
</feature>
<keyword evidence="12" id="KW-0829">Tyrosine-protein kinase</keyword>
<feature type="domain" description="Ig-like" evidence="29">
    <location>
        <begin position="196"/>
        <end position="291"/>
    </location>
</feature>
<keyword evidence="20" id="KW-0460">Magnesium</keyword>
<dbReference type="GO" id="GO:0045217">
    <property type="term" value="P:cell-cell junction maintenance"/>
    <property type="evidence" value="ECO:0007669"/>
    <property type="project" value="Ensembl"/>
</dbReference>
<sequence length="960" mass="107396">MGPAVWMLLLGTISQGSASPSITPHHNPLIVAQGDPVSLLCSGNATIKWVGMEKKAKVEVYNNGTLHIPKASCKNMGNYQCVFDNSTDEEPASVYLIVRDPTTPWCLPKKNFEVIEGRDALLPCLITDPGFTSNVTLMKNEESIHSSRVSFKAQEGIRLRRVGMDDNGWYKCRALVQGQWVQSPKIGLIVKAINTPISVTIGAKDNVRIQGEPFNISCNVSYPSFGYQIRWDYPSTANVSLESRESFDDSSESYNTQHILSIPAVQLNDSGKYTCFASTNARVSNSSANLKVIERGYIHLSTIQNRIQEPSLHKTLELQVITEAYPRPSIYGWKHINQLGNPRISTYIGQMSSDNNRKYINTLRLNYISEKHCGMYTFFASNNATTAHITFNISVKVPPQAMLKFNSSNNLWCEVSGYPAPHIEWYQLPQNHSTDRCYQSGMLFINDTNPEIISEVPFKRVMVKSVLQVKETQGNTLFCCLAVNSAGNASSIGSFVHTLEVNTTTIAILSKPAVIAWAGVMAFLLLCIIILFYKYKQKPKYQVRWKIIEACEGNNYTFIDPTQLPYDEKWEFPRNNLQFGKILGAGAFGKVMEATAFGLGKEDSVLKVAVKMLKSTAHTDEQEALMSELKIMSHLGHHENIVNLLGACTHGVPVLVITEYCPYGDLLNFLRKKAECLIIQDLTVESSLDSTATDYKNVYIGKKYLQSDSGFGSQSVDSYLEMRSMIASGSVQVKVSEEETSDRQPLSLHDLLQFSNQVAQGMAFLASKNCIHRDLAARNVLVADGQVAKICDFGLARDIMNDANYVVKGNARLPVKWMAPESIFECVYTVQSDVWSYGILLWEIFSLGRSPYPGMKVNSKFYSLVKQGYHMGRPDFAPDDIYKIMTACWNLEPTRRPTFNQICTFLQKQLGAMKEQDYKNLPCNAEEEDSGCEPSSYCDESCDSGESEQLLLNSNNYQFC</sequence>
<feature type="binding site" evidence="19">
    <location>
        <begin position="659"/>
        <end position="665"/>
    </location>
    <ligand>
        <name>ATP</name>
        <dbReference type="ChEBI" id="CHEBI:30616"/>
    </ligand>
</feature>
<dbReference type="GO" id="GO:0042803">
    <property type="term" value="F:protein homodimerization activity"/>
    <property type="evidence" value="ECO:0007669"/>
    <property type="project" value="Ensembl"/>
</dbReference>
<dbReference type="SUPFAM" id="SSF48726">
    <property type="entry name" value="Immunoglobulin"/>
    <property type="match status" value="5"/>
</dbReference>
<dbReference type="PROSITE" id="PS50011">
    <property type="entry name" value="PROTEIN_KINASE_DOM"/>
    <property type="match status" value="1"/>
</dbReference>
<feature type="disulfide bond" evidence="23">
    <location>
        <begin position="124"/>
        <end position="172"/>
    </location>
</feature>
<dbReference type="SUPFAM" id="SSF56112">
    <property type="entry name" value="Protein kinase-like (PK-like)"/>
    <property type="match status" value="1"/>
</dbReference>
<feature type="signal peptide" evidence="27">
    <location>
        <begin position="1"/>
        <end position="18"/>
    </location>
</feature>
<feature type="active site" description="Proton acceptor" evidence="18">
    <location>
        <position position="774"/>
    </location>
</feature>
<evidence type="ECO:0000256" key="27">
    <source>
        <dbReference type="SAM" id="SignalP"/>
    </source>
</evidence>
<dbReference type="InterPro" id="IPR003598">
    <property type="entry name" value="Ig_sub2"/>
</dbReference>
<dbReference type="GO" id="GO:0005654">
    <property type="term" value="C:nucleoplasm"/>
    <property type="evidence" value="ECO:0007669"/>
    <property type="project" value="Ensembl"/>
</dbReference>
<feature type="site" description="Important for interaction with phosphotyrosine-binding proteins" evidence="21">
    <location>
        <position position="918"/>
    </location>
</feature>
<organism evidence="30 31">
    <name type="scientific">Anolis carolinensis</name>
    <name type="common">Green anole</name>
    <name type="synonym">American chameleon</name>
    <dbReference type="NCBI Taxonomy" id="28377"/>
    <lineage>
        <taxon>Eukaryota</taxon>
        <taxon>Metazoa</taxon>
        <taxon>Chordata</taxon>
        <taxon>Craniata</taxon>
        <taxon>Vertebrata</taxon>
        <taxon>Euteleostomi</taxon>
        <taxon>Lepidosauria</taxon>
        <taxon>Squamata</taxon>
        <taxon>Bifurcata</taxon>
        <taxon>Unidentata</taxon>
        <taxon>Episquamata</taxon>
        <taxon>Toxicofera</taxon>
        <taxon>Iguania</taxon>
        <taxon>Dactyloidae</taxon>
        <taxon>Anolis</taxon>
    </lineage>
</organism>
<dbReference type="PROSITE" id="PS00107">
    <property type="entry name" value="PROTEIN_KINASE_ATP"/>
    <property type="match status" value="1"/>
</dbReference>
<dbReference type="GO" id="GO:1990682">
    <property type="term" value="C:CSF1-CSF1R complex"/>
    <property type="evidence" value="ECO:0000318"/>
    <property type="project" value="GO_Central"/>
</dbReference>
<dbReference type="GeneTree" id="ENSGT00940000155506"/>
<dbReference type="KEGG" id="acs:100555979"/>
<dbReference type="FunFam" id="3.30.200.20:FF:000025">
    <property type="entry name" value="Platelet-derived growth factor receptor alpha"/>
    <property type="match status" value="1"/>
</dbReference>
<keyword evidence="8" id="KW-0418">Kinase</keyword>
<dbReference type="Pfam" id="PF07714">
    <property type="entry name" value="PK_Tyr_Ser-Thr"/>
    <property type="match status" value="1"/>
</dbReference>
<keyword evidence="9 19" id="KW-0067">ATP-binding</keyword>
<evidence type="ECO:0000256" key="10">
    <source>
        <dbReference type="ARBA" id="ARBA00022989"/>
    </source>
</evidence>
<protein>
    <recommendedName>
        <fullName evidence="2">receptor protein-tyrosine kinase</fullName>
        <ecNumber evidence="2">2.7.10.1</ecNumber>
    </recommendedName>
</protein>
<keyword evidence="10 26" id="KW-1133">Transmembrane helix</keyword>
<dbReference type="STRING" id="28377.ENSACAP00000015376"/>
<reference evidence="30" key="3">
    <citation type="submission" date="2025-09" db="UniProtKB">
        <authorList>
            <consortium name="Ensembl"/>
        </authorList>
    </citation>
    <scope>IDENTIFICATION</scope>
</reference>